<evidence type="ECO:0000313" key="2">
    <source>
        <dbReference type="Proteomes" id="UP001241747"/>
    </source>
</evidence>
<evidence type="ECO:0000313" key="1">
    <source>
        <dbReference type="EMBL" id="MDQ0506535.1"/>
    </source>
</evidence>
<dbReference type="RefSeq" id="WP_237346274.1">
    <property type="nucleotide sequence ID" value="NZ_JABWGX010000017.1"/>
</dbReference>
<organism evidence="1 2">
    <name type="scientific">Xanthobacter agilis</name>
    <dbReference type="NCBI Taxonomy" id="47492"/>
    <lineage>
        <taxon>Bacteria</taxon>
        <taxon>Pseudomonadati</taxon>
        <taxon>Pseudomonadota</taxon>
        <taxon>Alphaproteobacteria</taxon>
        <taxon>Hyphomicrobiales</taxon>
        <taxon>Xanthobacteraceae</taxon>
        <taxon>Xanthobacter</taxon>
    </lineage>
</organism>
<keyword evidence="2" id="KW-1185">Reference proteome</keyword>
<protein>
    <submittedName>
        <fullName evidence="1">Uncharacterized protein</fullName>
    </submittedName>
</protein>
<reference evidence="1 2" key="1">
    <citation type="submission" date="2023-07" db="EMBL/GenBank/DDBJ databases">
        <title>Genomic Encyclopedia of Type Strains, Phase IV (KMG-IV): sequencing the most valuable type-strain genomes for metagenomic binning, comparative biology and taxonomic classification.</title>
        <authorList>
            <person name="Goeker M."/>
        </authorList>
    </citation>
    <scope>NUCLEOTIDE SEQUENCE [LARGE SCALE GENOMIC DNA]</scope>
    <source>
        <strain evidence="1 2">DSM 3770</strain>
    </source>
</reference>
<dbReference type="EMBL" id="JAUSVY010000008">
    <property type="protein sequence ID" value="MDQ0506535.1"/>
    <property type="molecule type" value="Genomic_DNA"/>
</dbReference>
<gene>
    <name evidence="1" type="ORF">QOZ94_003346</name>
</gene>
<sequence>MNTIYLRFSDRADALAVLASVLSYESTARVPGGMEEGSVGWCDGVRYDLCFLSDQGVASAGEGDLVNVLWWGEGASAPDFGGHGVTPSTPRCGFAA</sequence>
<dbReference type="Proteomes" id="UP001241747">
    <property type="component" value="Unassembled WGS sequence"/>
</dbReference>
<comment type="caution">
    <text evidence="1">The sequence shown here is derived from an EMBL/GenBank/DDBJ whole genome shotgun (WGS) entry which is preliminary data.</text>
</comment>
<accession>A0ABU0LHH2</accession>
<proteinExistence type="predicted"/>
<name>A0ABU0LHH2_XANAG</name>